<organism evidence="3">
    <name type="scientific">Xenopsylla cheopis</name>
    <name type="common">Oriental rat flea</name>
    <name type="synonym">Pulex cheopis</name>
    <dbReference type="NCBI Taxonomy" id="163159"/>
    <lineage>
        <taxon>Eukaryota</taxon>
        <taxon>Metazoa</taxon>
        <taxon>Ecdysozoa</taxon>
        <taxon>Arthropoda</taxon>
        <taxon>Hexapoda</taxon>
        <taxon>Insecta</taxon>
        <taxon>Pterygota</taxon>
        <taxon>Neoptera</taxon>
        <taxon>Endopterygota</taxon>
        <taxon>Siphonaptera</taxon>
        <taxon>Pulicidae</taxon>
        <taxon>Xenopsyllinae</taxon>
        <taxon>Xenopsylla</taxon>
    </lineage>
</organism>
<evidence type="ECO:0000256" key="1">
    <source>
        <dbReference type="ARBA" id="ARBA00006062"/>
    </source>
</evidence>
<feature type="compositionally biased region" description="Basic and acidic residues" evidence="2">
    <location>
        <begin position="23"/>
        <end position="48"/>
    </location>
</feature>
<evidence type="ECO:0000313" key="3">
    <source>
        <dbReference type="EMBL" id="NOV45921.1"/>
    </source>
</evidence>
<dbReference type="PANTHER" id="PTHR16284:SF13">
    <property type="entry name" value="PROTEIN CDV3 HOMOLOG"/>
    <property type="match status" value="1"/>
</dbReference>
<feature type="compositionally biased region" description="Polar residues" evidence="2">
    <location>
        <begin position="82"/>
        <end position="106"/>
    </location>
</feature>
<sequence length="229" mass="25680">MGNLDDFFAKKDRKKSKTTKKFSTADEIAKKMEDSTKKSDTKSKKESEEPQTPARDEDEWKDFEEEKKDYTGLKIGHLLISETEQSQNSNDCDSTYQNNDGESTINNEKKVVGPWKKIGETVPPVVEEKVEKPAAPKPTGGYVPPALRNQATTNRIVSRNKSRAAPDIHNEEFFPTLSSSKNEVSNAWVRKKEGTFEEVKHGNRNVRNDQGASAPLSLGNRFNTLADSS</sequence>
<evidence type="ECO:0000256" key="2">
    <source>
        <dbReference type="SAM" id="MobiDB-lite"/>
    </source>
</evidence>
<feature type="region of interest" description="Disordered" evidence="2">
    <location>
        <begin position="81"/>
        <end position="112"/>
    </location>
</feature>
<reference evidence="3" key="1">
    <citation type="submission" date="2020-03" db="EMBL/GenBank/DDBJ databases">
        <title>Transcriptomic Profiling of the Digestive Tract of the Rat Flea, Xenopsylla cheopis, Following Blood Feeding and Infection with Yersinia pestis.</title>
        <authorList>
            <person name="Bland D.M."/>
            <person name="Martens C.A."/>
            <person name="Virtaneva K."/>
            <person name="Kanakabandi K."/>
            <person name="Long D."/>
            <person name="Rosenke R."/>
            <person name="Saturday G.A."/>
            <person name="Hoyt F.H."/>
            <person name="Bruno D.P."/>
            <person name="Ribeiro J.M.C."/>
            <person name="Hinnebusch J."/>
        </authorList>
    </citation>
    <scope>NUCLEOTIDE SEQUENCE</scope>
</reference>
<comment type="similarity">
    <text evidence="1">Belongs to the CDV3 family.</text>
</comment>
<feature type="region of interest" description="Disordered" evidence="2">
    <location>
        <begin position="199"/>
        <end position="229"/>
    </location>
</feature>
<protein>
    <submittedName>
        <fullName evidence="3">Protein cdv3 log isoform x1</fullName>
    </submittedName>
</protein>
<dbReference type="Pfam" id="PF15359">
    <property type="entry name" value="CDV3"/>
    <property type="match status" value="1"/>
</dbReference>
<proteinExistence type="inferred from homology"/>
<feature type="region of interest" description="Disordered" evidence="2">
    <location>
        <begin position="128"/>
        <end position="168"/>
    </location>
</feature>
<feature type="compositionally biased region" description="Polar residues" evidence="2">
    <location>
        <begin position="149"/>
        <end position="159"/>
    </location>
</feature>
<name>A0A6M2DLG1_XENCH</name>
<feature type="region of interest" description="Disordered" evidence="2">
    <location>
        <begin position="1"/>
        <end position="64"/>
    </location>
</feature>
<dbReference type="EMBL" id="GIIL01002195">
    <property type="protein sequence ID" value="NOV45921.1"/>
    <property type="molecule type" value="Transcribed_RNA"/>
</dbReference>
<dbReference type="AlphaFoldDB" id="A0A6M2DLG1"/>
<dbReference type="PANTHER" id="PTHR16284">
    <property type="entry name" value="PROTEIN CDV3 HOMOLOG"/>
    <property type="match status" value="1"/>
</dbReference>
<feature type="compositionally biased region" description="Basic residues" evidence="2">
    <location>
        <begin position="11"/>
        <end position="20"/>
    </location>
</feature>
<accession>A0A6M2DLG1</accession>
<dbReference type="GO" id="GO:0005737">
    <property type="term" value="C:cytoplasm"/>
    <property type="evidence" value="ECO:0007669"/>
    <property type="project" value="TreeGrafter"/>
</dbReference>
<feature type="compositionally biased region" description="Polar residues" evidence="2">
    <location>
        <begin position="220"/>
        <end position="229"/>
    </location>
</feature>
<dbReference type="InterPro" id="IPR026806">
    <property type="entry name" value="CDV3"/>
</dbReference>